<name>A0ABV3A334_9ACTN</name>
<feature type="region of interest" description="Disordered" evidence="1">
    <location>
        <begin position="34"/>
        <end position="56"/>
    </location>
</feature>
<sequence length="103" mass="11032">MRAASLTGHRTDDVISRLTHFGFRIAARVPQPEPVGTRITSRDLDGEEPWIDPGRPVDPAHVLRAADALNRSPRAVVARLEELGHRLSDGVALSPGAGPAEQG</sequence>
<organism evidence="3 4">
    <name type="scientific">Streptomyces flaveolus</name>
    <dbReference type="NCBI Taxonomy" id="67297"/>
    <lineage>
        <taxon>Bacteria</taxon>
        <taxon>Bacillati</taxon>
        <taxon>Actinomycetota</taxon>
        <taxon>Actinomycetes</taxon>
        <taxon>Kitasatosporales</taxon>
        <taxon>Streptomycetaceae</taxon>
        <taxon>Streptomyces</taxon>
    </lineage>
</organism>
<evidence type="ECO:0000313" key="3">
    <source>
        <dbReference type="EMBL" id="MEU5706212.1"/>
    </source>
</evidence>
<accession>A0ABV3A334</accession>
<comment type="caution">
    <text evidence="3">The sequence shown here is derived from an EMBL/GenBank/DDBJ whole genome shotgun (WGS) entry which is preliminary data.</text>
</comment>
<dbReference type="EMBL" id="JBFAEG010000003">
    <property type="protein sequence ID" value="MEU5706212.1"/>
    <property type="molecule type" value="Genomic_DNA"/>
</dbReference>
<evidence type="ECO:0000256" key="1">
    <source>
        <dbReference type="SAM" id="MobiDB-lite"/>
    </source>
</evidence>
<feature type="domain" description="wHTH-Hsp90 Na associated" evidence="2">
    <location>
        <begin position="32"/>
        <end position="85"/>
    </location>
</feature>
<reference evidence="3 4" key="1">
    <citation type="submission" date="2024-06" db="EMBL/GenBank/DDBJ databases">
        <title>The Natural Products Discovery Center: Release of the First 8490 Sequenced Strains for Exploring Actinobacteria Biosynthetic Diversity.</title>
        <authorList>
            <person name="Kalkreuter E."/>
            <person name="Kautsar S.A."/>
            <person name="Yang D."/>
            <person name="Bader C.D."/>
            <person name="Teijaro C.N."/>
            <person name="Fluegel L."/>
            <person name="Davis C.M."/>
            <person name="Simpson J.R."/>
            <person name="Lauterbach L."/>
            <person name="Steele A.D."/>
            <person name="Gui C."/>
            <person name="Meng S."/>
            <person name="Li G."/>
            <person name="Viehrig K."/>
            <person name="Ye F."/>
            <person name="Su P."/>
            <person name="Kiefer A.F."/>
            <person name="Nichols A."/>
            <person name="Cepeda A.J."/>
            <person name="Yan W."/>
            <person name="Fan B."/>
            <person name="Jiang Y."/>
            <person name="Adhikari A."/>
            <person name="Zheng C.-J."/>
            <person name="Schuster L."/>
            <person name="Cowan T.M."/>
            <person name="Smanski M.J."/>
            <person name="Chevrette M.G."/>
            <person name="De Carvalho L.P.S."/>
            <person name="Shen B."/>
        </authorList>
    </citation>
    <scope>NUCLEOTIDE SEQUENCE [LARGE SCALE GENOMIC DNA]</scope>
    <source>
        <strain evidence="3 4">NPDC020594</strain>
    </source>
</reference>
<dbReference type="Pfam" id="PF24410">
    <property type="entry name" value="wHTH-HSP90_Na-assoc"/>
    <property type="match status" value="1"/>
</dbReference>
<keyword evidence="4" id="KW-1185">Reference proteome</keyword>
<proteinExistence type="predicted"/>
<dbReference type="RefSeq" id="WP_031023640.1">
    <property type="nucleotide sequence ID" value="NZ_JBEXDP010000053.1"/>
</dbReference>
<gene>
    <name evidence="3" type="ORF">AB0H04_04885</name>
</gene>
<evidence type="ECO:0000259" key="2">
    <source>
        <dbReference type="Pfam" id="PF24410"/>
    </source>
</evidence>
<dbReference type="Proteomes" id="UP001551011">
    <property type="component" value="Unassembled WGS sequence"/>
</dbReference>
<protein>
    <recommendedName>
        <fullName evidence="2">wHTH-Hsp90 Na associated domain-containing protein</fullName>
    </recommendedName>
</protein>
<dbReference type="InterPro" id="IPR056507">
    <property type="entry name" value="wHTH-HSP90_Na-assoc"/>
</dbReference>
<evidence type="ECO:0000313" key="4">
    <source>
        <dbReference type="Proteomes" id="UP001551011"/>
    </source>
</evidence>